<evidence type="ECO:0000313" key="2">
    <source>
        <dbReference type="Proteomes" id="UP000762676"/>
    </source>
</evidence>
<sequence>MLRCIIMVLEKTVTRVIRAVFCGCLNTTVPAYRIDSSHYKCTIPRSLRSRASKAREHPVPTEADKAIASVYINCSKHLDEDLAGSLLDFQYLNCMLVDSSATGKESGTEDSPLSCPLAAILGQDRVNTVLLKSRNYLERESASCHSAQNV</sequence>
<name>A0AAV4H6D2_9GAST</name>
<reference evidence="1 2" key="1">
    <citation type="journal article" date="2021" name="Elife">
        <title>Chloroplast acquisition without the gene transfer in kleptoplastic sea slugs, Plakobranchus ocellatus.</title>
        <authorList>
            <person name="Maeda T."/>
            <person name="Takahashi S."/>
            <person name="Yoshida T."/>
            <person name="Shimamura S."/>
            <person name="Takaki Y."/>
            <person name="Nagai Y."/>
            <person name="Toyoda A."/>
            <person name="Suzuki Y."/>
            <person name="Arimoto A."/>
            <person name="Ishii H."/>
            <person name="Satoh N."/>
            <person name="Nishiyama T."/>
            <person name="Hasebe M."/>
            <person name="Maruyama T."/>
            <person name="Minagawa J."/>
            <person name="Obokata J."/>
            <person name="Shigenobu S."/>
        </authorList>
    </citation>
    <scope>NUCLEOTIDE SEQUENCE [LARGE SCALE GENOMIC DNA]</scope>
</reference>
<keyword evidence="2" id="KW-1185">Reference proteome</keyword>
<dbReference type="Proteomes" id="UP000762676">
    <property type="component" value="Unassembled WGS sequence"/>
</dbReference>
<protein>
    <submittedName>
        <fullName evidence="1">Uncharacterized protein</fullName>
    </submittedName>
</protein>
<proteinExistence type="predicted"/>
<comment type="caution">
    <text evidence="1">The sequence shown here is derived from an EMBL/GenBank/DDBJ whole genome shotgun (WGS) entry which is preliminary data.</text>
</comment>
<gene>
    <name evidence="1" type="ORF">ElyMa_006197500</name>
</gene>
<organism evidence="1 2">
    <name type="scientific">Elysia marginata</name>
    <dbReference type="NCBI Taxonomy" id="1093978"/>
    <lineage>
        <taxon>Eukaryota</taxon>
        <taxon>Metazoa</taxon>
        <taxon>Spiralia</taxon>
        <taxon>Lophotrochozoa</taxon>
        <taxon>Mollusca</taxon>
        <taxon>Gastropoda</taxon>
        <taxon>Heterobranchia</taxon>
        <taxon>Euthyneura</taxon>
        <taxon>Panpulmonata</taxon>
        <taxon>Sacoglossa</taxon>
        <taxon>Placobranchoidea</taxon>
        <taxon>Plakobranchidae</taxon>
        <taxon>Elysia</taxon>
    </lineage>
</organism>
<dbReference type="EMBL" id="BMAT01012433">
    <property type="protein sequence ID" value="GFR92310.1"/>
    <property type="molecule type" value="Genomic_DNA"/>
</dbReference>
<evidence type="ECO:0000313" key="1">
    <source>
        <dbReference type="EMBL" id="GFR92310.1"/>
    </source>
</evidence>
<accession>A0AAV4H6D2</accession>
<dbReference type="AlphaFoldDB" id="A0AAV4H6D2"/>